<keyword evidence="1" id="KW-1133">Transmembrane helix</keyword>
<reference evidence="3 4" key="1">
    <citation type="submission" date="2017-06" db="EMBL/GenBank/DDBJ databases">
        <title>A platform for efficient transgenesis in Macrostomum lignano, a flatworm model organism for stem cell research.</title>
        <authorList>
            <person name="Berezikov E."/>
        </authorList>
    </citation>
    <scope>NUCLEOTIDE SEQUENCE [LARGE SCALE GENOMIC DNA]</scope>
    <source>
        <strain evidence="3">DV1</strain>
        <tissue evidence="3">Whole organism</tissue>
    </source>
</reference>
<feature type="chain" id="PRO_5012424612" description="UPAR/Ly6 domain-containing protein" evidence="2">
    <location>
        <begin position="24"/>
        <end position="127"/>
    </location>
</feature>
<evidence type="ECO:0000256" key="1">
    <source>
        <dbReference type="SAM" id="Phobius"/>
    </source>
</evidence>
<keyword evidence="1" id="KW-0812">Transmembrane</keyword>
<evidence type="ECO:0000313" key="4">
    <source>
        <dbReference type="Proteomes" id="UP000215902"/>
    </source>
</evidence>
<feature type="transmembrane region" description="Helical" evidence="1">
    <location>
        <begin position="107"/>
        <end position="126"/>
    </location>
</feature>
<dbReference type="AlphaFoldDB" id="A0A267GV21"/>
<feature type="signal peptide" evidence="2">
    <location>
        <begin position="1"/>
        <end position="23"/>
    </location>
</feature>
<evidence type="ECO:0000313" key="3">
    <source>
        <dbReference type="EMBL" id="PAA89142.1"/>
    </source>
</evidence>
<proteinExistence type="predicted"/>
<accession>A0A267GV21</accession>
<dbReference type="Proteomes" id="UP000215902">
    <property type="component" value="Unassembled WGS sequence"/>
</dbReference>
<evidence type="ECO:0000256" key="2">
    <source>
        <dbReference type="SAM" id="SignalP"/>
    </source>
</evidence>
<gene>
    <name evidence="3" type="ORF">BOX15_Mlig033933g3</name>
</gene>
<organism evidence="3 4">
    <name type="scientific">Macrostomum lignano</name>
    <dbReference type="NCBI Taxonomy" id="282301"/>
    <lineage>
        <taxon>Eukaryota</taxon>
        <taxon>Metazoa</taxon>
        <taxon>Spiralia</taxon>
        <taxon>Lophotrochozoa</taxon>
        <taxon>Platyhelminthes</taxon>
        <taxon>Rhabditophora</taxon>
        <taxon>Macrostomorpha</taxon>
        <taxon>Macrostomida</taxon>
        <taxon>Macrostomidae</taxon>
        <taxon>Macrostomum</taxon>
    </lineage>
</organism>
<keyword evidence="4" id="KW-1185">Reference proteome</keyword>
<sequence length="127" mass="13628">MKLLLTFFSLALLCLLIIEATLALDCHHYNNKLFGLRVDAGPAICIPGHSCVLLIYKTGQEGGICGTCIYVKAKLKVLGLANDTIIKCEECSEDLCNIKKFTSRTGASSVLTLAAGLAVLITVPWLT</sequence>
<comment type="caution">
    <text evidence="3">The sequence shown here is derived from an EMBL/GenBank/DDBJ whole genome shotgun (WGS) entry which is preliminary data.</text>
</comment>
<evidence type="ECO:0008006" key="5">
    <source>
        <dbReference type="Google" id="ProtNLM"/>
    </source>
</evidence>
<keyword evidence="2" id="KW-0732">Signal</keyword>
<name>A0A267GV21_9PLAT</name>
<dbReference type="EMBL" id="NIVC01000163">
    <property type="protein sequence ID" value="PAA89142.1"/>
    <property type="molecule type" value="Genomic_DNA"/>
</dbReference>
<protein>
    <recommendedName>
        <fullName evidence="5">UPAR/Ly6 domain-containing protein</fullName>
    </recommendedName>
</protein>
<keyword evidence="1" id="KW-0472">Membrane</keyword>